<comment type="caution">
    <text evidence="2">The sequence shown here is derived from an EMBL/GenBank/DDBJ whole genome shotgun (WGS) entry which is preliminary data.</text>
</comment>
<dbReference type="Proteomes" id="UP000325307">
    <property type="component" value="Unassembled WGS sequence"/>
</dbReference>
<protein>
    <submittedName>
        <fullName evidence="2">Dehydrogenase/reductase</fullName>
    </submittedName>
</protein>
<dbReference type="PRINTS" id="PR00368">
    <property type="entry name" value="FADPNR"/>
</dbReference>
<dbReference type="Gene3D" id="3.50.50.60">
    <property type="entry name" value="FAD/NAD(P)-binding domain"/>
    <property type="match status" value="2"/>
</dbReference>
<dbReference type="PANTHER" id="PTHR43755:SF1">
    <property type="entry name" value="FAD-DEPENDENT PYRIDINE NUCLEOTIDE-DISULPHIDE OXIDOREDUCTASE"/>
    <property type="match status" value="1"/>
</dbReference>
<proteinExistence type="predicted"/>
<keyword evidence="3" id="KW-1185">Reference proteome</keyword>
<dbReference type="EMBL" id="BKDJ01000009">
    <property type="protein sequence ID" value="GER23444.1"/>
    <property type="molecule type" value="Genomic_DNA"/>
</dbReference>
<organism evidence="2 3">
    <name type="scientific">Zafaria cholistanensis</name>
    <dbReference type="NCBI Taxonomy" id="1682741"/>
    <lineage>
        <taxon>Bacteria</taxon>
        <taxon>Bacillati</taxon>
        <taxon>Actinomycetota</taxon>
        <taxon>Actinomycetes</taxon>
        <taxon>Micrococcales</taxon>
        <taxon>Micrococcaceae</taxon>
        <taxon>Zafaria</taxon>
    </lineage>
</organism>
<dbReference type="InterPro" id="IPR036188">
    <property type="entry name" value="FAD/NAD-bd_sf"/>
</dbReference>
<sequence>MPATGTVAGMDAAPFGADSGGMATNVMILGAGFGGLELATLLSERLAADVAVTLVDQEDAFVFGFSKLDVLAGRCTGDEVRIPYARFAKPGVEFRRERVVAIDPAARRVVTDAATYDPDLLVVALGAEYDMAATPGFADGGFEYYTVAGAARLRDELAAFGGGRVLLAVLGIPFKCPPAPYEGILLVHDALAARGIREASALHIVSPQHAPIPVSREASAALERALAERGIEYTKRHRVYGIDPARKMAQYKDHEEPYDLFIGIPVHRVPEVAVRAGLTQDGWVAVDPLTYGTRFPGVYALGDCAESGIPKAGTFAESAARVVAAQIVREVRGRGGPERGGKGLCYIEYGDGEVGRVDVDFLAPGGPTAPFLGPTRAYAAEKAQFGAVRRARWFRS</sequence>
<name>A0A5A7NR94_9MICC</name>
<evidence type="ECO:0000259" key="1">
    <source>
        <dbReference type="Pfam" id="PF07992"/>
    </source>
</evidence>
<dbReference type="Pfam" id="PF07992">
    <property type="entry name" value="Pyr_redox_2"/>
    <property type="match status" value="2"/>
</dbReference>
<evidence type="ECO:0000313" key="3">
    <source>
        <dbReference type="Proteomes" id="UP000325307"/>
    </source>
</evidence>
<dbReference type="SUPFAM" id="SSF51905">
    <property type="entry name" value="FAD/NAD(P)-binding domain"/>
    <property type="match status" value="2"/>
</dbReference>
<accession>A0A5A7NR94</accession>
<gene>
    <name evidence="2" type="ORF">NCCP1664_19400</name>
</gene>
<dbReference type="PANTHER" id="PTHR43755">
    <property type="match status" value="1"/>
</dbReference>
<feature type="domain" description="FAD/NAD(P)-binding" evidence="1">
    <location>
        <begin position="213"/>
        <end position="311"/>
    </location>
</feature>
<dbReference type="AlphaFoldDB" id="A0A5A7NR94"/>
<feature type="domain" description="FAD/NAD(P)-binding" evidence="1">
    <location>
        <begin position="25"/>
        <end position="159"/>
    </location>
</feature>
<dbReference type="GO" id="GO:0016491">
    <property type="term" value="F:oxidoreductase activity"/>
    <property type="evidence" value="ECO:0007669"/>
    <property type="project" value="InterPro"/>
</dbReference>
<dbReference type="InterPro" id="IPR023753">
    <property type="entry name" value="FAD/NAD-binding_dom"/>
</dbReference>
<dbReference type="InterPro" id="IPR052541">
    <property type="entry name" value="SQRD"/>
</dbReference>
<evidence type="ECO:0000313" key="2">
    <source>
        <dbReference type="EMBL" id="GER23444.1"/>
    </source>
</evidence>
<reference evidence="2 3" key="1">
    <citation type="submission" date="2019-09" db="EMBL/GenBank/DDBJ databases">
        <title>Arthrobacter zafarii sp. nov., a moderately thermotolerant and halotolerant actinobacterium isolated from Cholistan desert soil of Pakistan.</title>
        <authorList>
            <person name="Amin A."/>
            <person name="Ahmed I."/>
            <person name="Khalid N."/>
            <person name="Schumann P."/>
            <person name="Busse H.J."/>
            <person name="Khan I.U."/>
            <person name="Li S."/>
            <person name="Li W.J."/>
        </authorList>
    </citation>
    <scope>NUCLEOTIDE SEQUENCE [LARGE SCALE GENOMIC DNA]</scope>
    <source>
        <strain evidence="2 3">NCCP-1664</strain>
    </source>
</reference>